<dbReference type="RefSeq" id="WP_327793321.1">
    <property type="nucleotide sequence ID" value="NZ_JADQAZ010000001.1"/>
</dbReference>
<feature type="chain" id="PRO_5042937368" evidence="1">
    <location>
        <begin position="22"/>
        <end position="231"/>
    </location>
</feature>
<dbReference type="Pfam" id="PF06764">
    <property type="entry name" value="DUF1223"/>
    <property type="match status" value="1"/>
</dbReference>
<evidence type="ECO:0000313" key="2">
    <source>
        <dbReference type="EMBL" id="MBT0957146.1"/>
    </source>
</evidence>
<protein>
    <submittedName>
        <fullName evidence="2">DUF1223 domain-containing protein</fullName>
    </submittedName>
</protein>
<organism evidence="2 3">
    <name type="scientific">Harenicola maris</name>
    <dbReference type="NCBI Taxonomy" id="2841044"/>
    <lineage>
        <taxon>Bacteria</taxon>
        <taxon>Pseudomonadati</taxon>
        <taxon>Pseudomonadota</taxon>
        <taxon>Alphaproteobacteria</taxon>
        <taxon>Rhodobacterales</taxon>
        <taxon>Paracoccaceae</taxon>
        <taxon>Harenicola</taxon>
    </lineage>
</organism>
<reference evidence="2 3" key="1">
    <citation type="journal article" date="2021" name="Arch. Microbiol.">
        <title>Harenicola maris gen. nov., sp. nov. isolated from the Sea of Japan shallow sediments.</title>
        <authorList>
            <person name="Romanenko L.A."/>
            <person name="Kurilenko V.V."/>
            <person name="Chernysheva N.Y."/>
            <person name="Tekutyeva L.A."/>
            <person name="Velansky P.V."/>
            <person name="Svetashev V.I."/>
            <person name="Isaeva M.P."/>
        </authorList>
    </citation>
    <scope>NUCLEOTIDE SEQUENCE [LARGE SCALE GENOMIC DNA]</scope>
    <source>
        <strain evidence="2 3">KMM 3653</strain>
    </source>
</reference>
<name>A0AAP2G7D0_9RHOB</name>
<comment type="caution">
    <text evidence="2">The sequence shown here is derived from an EMBL/GenBank/DDBJ whole genome shotgun (WGS) entry which is preliminary data.</text>
</comment>
<keyword evidence="1" id="KW-0732">Signal</keyword>
<evidence type="ECO:0000313" key="3">
    <source>
        <dbReference type="Proteomes" id="UP001315686"/>
    </source>
</evidence>
<dbReference type="EMBL" id="JADQAZ010000001">
    <property type="protein sequence ID" value="MBT0957146.1"/>
    <property type="molecule type" value="Genomic_DNA"/>
</dbReference>
<feature type="signal peptide" evidence="1">
    <location>
        <begin position="1"/>
        <end position="21"/>
    </location>
</feature>
<dbReference type="Proteomes" id="UP001315686">
    <property type="component" value="Unassembled WGS sequence"/>
</dbReference>
<dbReference type="AlphaFoldDB" id="A0AAP2G7D0"/>
<dbReference type="SUPFAM" id="SSF52833">
    <property type="entry name" value="Thioredoxin-like"/>
    <property type="match status" value="1"/>
</dbReference>
<evidence type="ECO:0000256" key="1">
    <source>
        <dbReference type="SAM" id="SignalP"/>
    </source>
</evidence>
<sequence>MRNAIKTALFMLGFGASQALADDAPVVVELYTSQGCSSCPAADKILHKLSSRDDVIALALHVDYWDYIGWKDIFARPEHTQRQRNYARAAHQRTIYTPQMVVAGKDHVIGAKPMDVMDLIAKHKAKPAVVSISASREGEAISVALTSTGAPAPMWVQLVRYTPEEVVDIRRGENAGKRLTYNNIVTAWDRVGEWDGKAPSTLTLKAPGDAPAVVIVQEAGFGPILSAQVLR</sequence>
<proteinExistence type="predicted"/>
<dbReference type="PANTHER" id="PTHR36057:SF1">
    <property type="entry name" value="LIPOPROTEIN LIPID ATTACHMENT SITE-LIKE PROTEIN, PUTATIVE (DUF1223)-RELATED"/>
    <property type="match status" value="1"/>
</dbReference>
<dbReference type="PANTHER" id="PTHR36057">
    <property type="match status" value="1"/>
</dbReference>
<dbReference type="InterPro" id="IPR010634">
    <property type="entry name" value="DUF1223"/>
</dbReference>
<accession>A0AAP2G7D0</accession>
<dbReference type="InterPro" id="IPR036249">
    <property type="entry name" value="Thioredoxin-like_sf"/>
</dbReference>
<gene>
    <name evidence="2" type="ORF">IV417_07095</name>
</gene>
<keyword evidence="3" id="KW-1185">Reference proteome</keyword>